<dbReference type="InterPro" id="IPR011006">
    <property type="entry name" value="CheY-like_superfamily"/>
</dbReference>
<dbReference type="InterPro" id="IPR036388">
    <property type="entry name" value="WH-like_DNA-bd_sf"/>
</dbReference>
<dbReference type="PROSITE" id="PS50110">
    <property type="entry name" value="RESPONSE_REGULATORY"/>
    <property type="match status" value="1"/>
</dbReference>
<dbReference type="GO" id="GO:0000160">
    <property type="term" value="P:phosphorelay signal transduction system"/>
    <property type="evidence" value="ECO:0007669"/>
    <property type="project" value="InterPro"/>
</dbReference>
<accession>A0A1U9UXB9</accession>
<dbReference type="Pfam" id="PF00072">
    <property type="entry name" value="Response_reg"/>
    <property type="match status" value="1"/>
</dbReference>
<name>A0A1U9UXB9_CUPNE</name>
<dbReference type="OrthoDB" id="8585266at2"/>
<dbReference type="InterPro" id="IPR039420">
    <property type="entry name" value="WalR-like"/>
</dbReference>
<dbReference type="PROSITE" id="PS00622">
    <property type="entry name" value="HTH_LUXR_1"/>
    <property type="match status" value="1"/>
</dbReference>
<dbReference type="SMART" id="SM00448">
    <property type="entry name" value="REC"/>
    <property type="match status" value="1"/>
</dbReference>
<dbReference type="CDD" id="cd17535">
    <property type="entry name" value="REC_NarL-like"/>
    <property type="match status" value="1"/>
</dbReference>
<dbReference type="InterPro" id="IPR001789">
    <property type="entry name" value="Sig_transdc_resp-reg_receiver"/>
</dbReference>
<dbReference type="AlphaFoldDB" id="A0A1U9UXB9"/>
<feature type="modified residue" description="4-aspartylphosphate" evidence="3">
    <location>
        <position position="58"/>
    </location>
</feature>
<evidence type="ECO:0000259" key="4">
    <source>
        <dbReference type="PROSITE" id="PS50043"/>
    </source>
</evidence>
<dbReference type="KEGG" id="cuh:BJN34_26255"/>
<dbReference type="InterPro" id="IPR000792">
    <property type="entry name" value="Tscrpt_reg_LuxR_C"/>
</dbReference>
<dbReference type="InterPro" id="IPR016032">
    <property type="entry name" value="Sig_transdc_resp-reg_C-effctor"/>
</dbReference>
<dbReference type="Gene3D" id="3.40.50.2300">
    <property type="match status" value="1"/>
</dbReference>
<dbReference type="PANTHER" id="PTHR43214:SF17">
    <property type="entry name" value="TRANSCRIPTIONAL REGULATORY PROTEIN RCSB"/>
    <property type="match status" value="1"/>
</dbReference>
<dbReference type="SUPFAM" id="SSF46894">
    <property type="entry name" value="C-terminal effector domain of the bipartite response regulators"/>
    <property type="match status" value="1"/>
</dbReference>
<keyword evidence="1 3" id="KW-0597">Phosphoprotein</keyword>
<dbReference type="CDD" id="cd06170">
    <property type="entry name" value="LuxR_C_like"/>
    <property type="match status" value="1"/>
</dbReference>
<evidence type="ECO:0000256" key="3">
    <source>
        <dbReference type="PROSITE-ProRule" id="PRU00169"/>
    </source>
</evidence>
<dbReference type="PRINTS" id="PR00038">
    <property type="entry name" value="HTHLUXR"/>
</dbReference>
<evidence type="ECO:0000313" key="6">
    <source>
        <dbReference type="EMBL" id="AQV97368.1"/>
    </source>
</evidence>
<dbReference type="SMART" id="SM00421">
    <property type="entry name" value="HTH_LUXR"/>
    <property type="match status" value="1"/>
</dbReference>
<dbReference type="PANTHER" id="PTHR43214">
    <property type="entry name" value="TWO-COMPONENT RESPONSE REGULATOR"/>
    <property type="match status" value="1"/>
</dbReference>
<feature type="domain" description="HTH luxR-type" evidence="4">
    <location>
        <begin position="149"/>
        <end position="214"/>
    </location>
</feature>
<gene>
    <name evidence="6" type="ORF">BJN34_26255</name>
</gene>
<dbReference type="SUPFAM" id="SSF52172">
    <property type="entry name" value="CheY-like"/>
    <property type="match status" value="1"/>
</dbReference>
<evidence type="ECO:0000259" key="5">
    <source>
        <dbReference type="PROSITE" id="PS50110"/>
    </source>
</evidence>
<keyword evidence="2 6" id="KW-0238">DNA-binding</keyword>
<evidence type="ECO:0000256" key="2">
    <source>
        <dbReference type="ARBA" id="ARBA00023125"/>
    </source>
</evidence>
<dbReference type="EMBL" id="CP017758">
    <property type="protein sequence ID" value="AQV97368.1"/>
    <property type="molecule type" value="Genomic_DNA"/>
</dbReference>
<evidence type="ECO:0000256" key="1">
    <source>
        <dbReference type="ARBA" id="ARBA00022553"/>
    </source>
</evidence>
<sequence>MPPRTISAVIADDHPVIQLAVKTTLSEIPNVQVCAMCASGRELFAALEAHRPDLIVTDFTMGCSGESDDGLRLIQRLRQSSPDTPIVVFTMLTNGGLLTRIQETGIAGIVGKNEDPGILRQICIDAISGRGLRLSPGISARMSSAGALAGASASPLSPKEIEVVRMFAAGSTVTEIAGYLHRTLATVATQKRSAMRKLNITSNADLVAYGRDNGLT</sequence>
<dbReference type="Pfam" id="PF00196">
    <property type="entry name" value="GerE"/>
    <property type="match status" value="1"/>
</dbReference>
<dbReference type="Proteomes" id="UP000189627">
    <property type="component" value="Chromosome 2"/>
</dbReference>
<dbReference type="GO" id="GO:0006355">
    <property type="term" value="P:regulation of DNA-templated transcription"/>
    <property type="evidence" value="ECO:0007669"/>
    <property type="project" value="InterPro"/>
</dbReference>
<dbReference type="PROSITE" id="PS50043">
    <property type="entry name" value="HTH_LUXR_2"/>
    <property type="match status" value="1"/>
</dbReference>
<dbReference type="InterPro" id="IPR058245">
    <property type="entry name" value="NreC/VraR/RcsB-like_REC"/>
</dbReference>
<organism evidence="6 7">
    <name type="scientific">Cupriavidus necator</name>
    <name type="common">Alcaligenes eutrophus</name>
    <name type="synonym">Ralstonia eutropha</name>
    <dbReference type="NCBI Taxonomy" id="106590"/>
    <lineage>
        <taxon>Bacteria</taxon>
        <taxon>Pseudomonadati</taxon>
        <taxon>Pseudomonadota</taxon>
        <taxon>Betaproteobacteria</taxon>
        <taxon>Burkholderiales</taxon>
        <taxon>Burkholderiaceae</taxon>
        <taxon>Cupriavidus</taxon>
    </lineage>
</organism>
<dbReference type="GO" id="GO:0003677">
    <property type="term" value="F:DNA binding"/>
    <property type="evidence" value="ECO:0007669"/>
    <property type="project" value="UniProtKB-KW"/>
</dbReference>
<proteinExistence type="predicted"/>
<feature type="domain" description="Response regulatory" evidence="5">
    <location>
        <begin position="7"/>
        <end position="127"/>
    </location>
</feature>
<protein>
    <submittedName>
        <fullName evidence="6">DNA-binding response regulator</fullName>
    </submittedName>
</protein>
<dbReference type="Gene3D" id="1.10.10.10">
    <property type="entry name" value="Winged helix-like DNA-binding domain superfamily/Winged helix DNA-binding domain"/>
    <property type="match status" value="1"/>
</dbReference>
<dbReference type="RefSeq" id="WP_078199742.1">
    <property type="nucleotide sequence ID" value="NZ_CP017758.1"/>
</dbReference>
<reference evidence="7" key="1">
    <citation type="submission" date="2017-02" db="EMBL/GenBank/DDBJ databases">
        <title>Complete genome sequence of Cupriavidus necator strain NH9, a 3-chlorobenzoate degrader.</title>
        <authorList>
            <person name="Moriuchi R."/>
            <person name="Dohra H."/>
            <person name="Ogawa N."/>
        </authorList>
    </citation>
    <scope>NUCLEOTIDE SEQUENCE [LARGE SCALE GENOMIC DNA]</scope>
    <source>
        <strain evidence="7">NH9</strain>
    </source>
</reference>
<evidence type="ECO:0000313" key="7">
    <source>
        <dbReference type="Proteomes" id="UP000189627"/>
    </source>
</evidence>